<evidence type="ECO:0000313" key="8">
    <source>
        <dbReference type="EMBL" id="OBZ84692.1"/>
    </source>
</evidence>
<dbReference type="InterPro" id="IPR041499">
    <property type="entry name" value="Tfc1/Sfc1_N"/>
</dbReference>
<keyword evidence="2" id="KW-0238">DNA-binding</keyword>
<comment type="subcellular location">
    <subcellularLocation>
        <location evidence="1">Nucleus</location>
    </subcellularLocation>
</comment>
<dbReference type="AlphaFoldDB" id="A0A1C7N6C3"/>
<dbReference type="InParanoid" id="A0A1C7N6C3"/>
<dbReference type="STRING" id="101091.A0A1C7N6C3"/>
<dbReference type="InterPro" id="IPR042536">
    <property type="entry name" value="TFIIIC_tauA_Sfc1"/>
</dbReference>
<evidence type="ECO:0000256" key="4">
    <source>
        <dbReference type="ARBA" id="ARBA00023242"/>
    </source>
</evidence>
<accession>A0A1C7N6C3</accession>
<dbReference type="OrthoDB" id="5598268at2759"/>
<organism evidence="8 9">
    <name type="scientific">Choanephora cucurbitarum</name>
    <dbReference type="NCBI Taxonomy" id="101091"/>
    <lineage>
        <taxon>Eukaryota</taxon>
        <taxon>Fungi</taxon>
        <taxon>Fungi incertae sedis</taxon>
        <taxon>Mucoromycota</taxon>
        <taxon>Mucoromycotina</taxon>
        <taxon>Mucoromycetes</taxon>
        <taxon>Mucorales</taxon>
        <taxon>Mucorineae</taxon>
        <taxon>Choanephoraceae</taxon>
        <taxon>Choanephoroideae</taxon>
        <taxon>Choanephora</taxon>
    </lineage>
</organism>
<dbReference type="GO" id="GO:0006384">
    <property type="term" value="P:transcription initiation at RNA polymerase III promoter"/>
    <property type="evidence" value="ECO:0007669"/>
    <property type="project" value="InterPro"/>
</dbReference>
<keyword evidence="4" id="KW-0539">Nucleus</keyword>
<protein>
    <submittedName>
        <fullName evidence="8">Transcription factor tau subunit sfc1</fullName>
    </submittedName>
</protein>
<evidence type="ECO:0000256" key="3">
    <source>
        <dbReference type="ARBA" id="ARBA00023163"/>
    </source>
</evidence>
<name>A0A1C7N6C3_9FUNG</name>
<dbReference type="Pfam" id="PF09734">
    <property type="entry name" value="Tau95"/>
    <property type="match status" value="1"/>
</dbReference>
<dbReference type="GO" id="GO:0000127">
    <property type="term" value="C:transcription factor TFIIIC complex"/>
    <property type="evidence" value="ECO:0007669"/>
    <property type="project" value="InterPro"/>
</dbReference>
<evidence type="ECO:0000259" key="6">
    <source>
        <dbReference type="Pfam" id="PF09734"/>
    </source>
</evidence>
<feature type="domain" description="Transcription factor IIIC subunit Tfc1/Sfc1 triple barrel" evidence="7">
    <location>
        <begin position="19"/>
        <end position="124"/>
    </location>
</feature>
<keyword evidence="3" id="KW-0804">Transcription</keyword>
<proteinExistence type="predicted"/>
<dbReference type="Gene3D" id="3.30.200.160">
    <property type="entry name" value="TFIIIC, subcomplex tauA, subunit Sfc1, barrel domain"/>
    <property type="match status" value="1"/>
</dbReference>
<feature type="region of interest" description="Disordered" evidence="5">
    <location>
        <begin position="491"/>
        <end position="537"/>
    </location>
</feature>
<reference evidence="8 9" key="1">
    <citation type="submission" date="2016-03" db="EMBL/GenBank/DDBJ databases">
        <title>Choanephora cucurbitarum.</title>
        <authorList>
            <person name="Min B."/>
            <person name="Park H."/>
            <person name="Park J.-H."/>
            <person name="Shin H.-D."/>
            <person name="Choi I.-G."/>
        </authorList>
    </citation>
    <scope>NUCLEOTIDE SEQUENCE [LARGE SCALE GENOMIC DNA]</scope>
    <source>
        <strain evidence="8 9">KUS-F28377</strain>
    </source>
</reference>
<dbReference type="GO" id="GO:0005634">
    <property type="term" value="C:nucleus"/>
    <property type="evidence" value="ECO:0007669"/>
    <property type="project" value="UniProtKB-SubCell"/>
</dbReference>
<evidence type="ECO:0000256" key="1">
    <source>
        <dbReference type="ARBA" id="ARBA00004123"/>
    </source>
</evidence>
<dbReference type="GO" id="GO:0001003">
    <property type="term" value="F:RNA polymerase III type 2 promoter sequence-specific DNA binding"/>
    <property type="evidence" value="ECO:0007669"/>
    <property type="project" value="TreeGrafter"/>
</dbReference>
<dbReference type="EMBL" id="LUGH01000480">
    <property type="protein sequence ID" value="OBZ84692.1"/>
    <property type="molecule type" value="Genomic_DNA"/>
</dbReference>
<dbReference type="Pfam" id="PF17682">
    <property type="entry name" value="Tau95_N"/>
    <property type="match status" value="1"/>
</dbReference>
<dbReference type="PANTHER" id="PTHR13230">
    <property type="entry name" value="GENERAL TRANSCRIPTION FACTOR IIIC, POLYPEPTIDE 5"/>
    <property type="match status" value="1"/>
</dbReference>
<dbReference type="Proteomes" id="UP000093000">
    <property type="component" value="Unassembled WGS sequence"/>
</dbReference>
<evidence type="ECO:0000256" key="5">
    <source>
        <dbReference type="SAM" id="MobiDB-lite"/>
    </source>
</evidence>
<sequence length="537" mass="62683">MSNYDPAPILPIGPKKFFCVEFPGHVKRPERAIKMMGGQKAIADAIVNTSVVELRYRDTNTFAHPIKGDIVPTSKLLVKVTRRVKKKKQQQEEEEEEEEGPYTIEMMGTVSKTLRFRALADFQYHVPSDDRIRQLKEALMKGSLNRIIDFRVDLDEKEAELKQIPPPAFTPLENIFKYNYRQNAPVLRVRVRQPDGSFQVKLINKAKHAYNHITGINYEEENVPTKSWHTLVPPADGGPKETWETVCKLYQERPIWSRFALKNALDVKYHRYLRDSLVQVAYTFHSGPWRDCWVKYGLDPRQDPSCHIYQQVDIRKMFNLQSTDRPYKHIKRIKPDLGTSITKPEPVEVPEVPFNQNHIFDGQRVPGATSLYQLCDIIDPDITPLIRHPEYRKANCSKFSGYYYQCVFERIRRYVRAKHFSLLDDGVAEAIEDSEKGIMEEIQKEIDRDRQLEEEEEMDLMAKEKAVTEAMEINQSAQPLKEIADRYIEELGQNKDFDDEEVEIDALEEYDEWDEDAEMQDTETQDVGTQDVEMKED</sequence>
<gene>
    <name evidence="8" type="primary">sfc1</name>
    <name evidence="8" type="ORF">A0J61_07252</name>
</gene>
<feature type="compositionally biased region" description="Acidic residues" evidence="5">
    <location>
        <begin position="497"/>
        <end position="524"/>
    </location>
</feature>
<comment type="caution">
    <text evidence="8">The sequence shown here is derived from an EMBL/GenBank/DDBJ whole genome shotgun (WGS) entry which is preliminary data.</text>
</comment>
<dbReference type="GO" id="GO:0001002">
    <property type="term" value="F:RNA polymerase III type 1 promoter sequence-specific DNA binding"/>
    <property type="evidence" value="ECO:0007669"/>
    <property type="project" value="TreeGrafter"/>
</dbReference>
<dbReference type="FunCoup" id="A0A1C7N6C3">
    <property type="interactions" value="439"/>
</dbReference>
<dbReference type="InterPro" id="IPR019136">
    <property type="entry name" value="TF_IIIC_su-5_HTH"/>
</dbReference>
<feature type="domain" description="Transcription factor IIIC subunit 5 HTH" evidence="6">
    <location>
        <begin position="164"/>
        <end position="315"/>
    </location>
</feature>
<evidence type="ECO:0000256" key="2">
    <source>
        <dbReference type="ARBA" id="ARBA00023125"/>
    </source>
</evidence>
<keyword evidence="9" id="KW-1185">Reference proteome</keyword>
<evidence type="ECO:0000259" key="7">
    <source>
        <dbReference type="Pfam" id="PF17682"/>
    </source>
</evidence>
<evidence type="ECO:0000313" key="9">
    <source>
        <dbReference type="Proteomes" id="UP000093000"/>
    </source>
</evidence>
<dbReference type="InterPro" id="IPR040454">
    <property type="entry name" value="TF_IIIC_Tfc1/Sfc1"/>
</dbReference>
<dbReference type="PANTHER" id="PTHR13230:SF5">
    <property type="entry name" value="GENERAL TRANSCRIPTION FACTOR 3C POLYPEPTIDE 5"/>
    <property type="match status" value="1"/>
</dbReference>